<dbReference type="RefSeq" id="WP_227478107.1">
    <property type="nucleotide sequence ID" value="NZ_JAFMPT010000034.1"/>
</dbReference>
<dbReference type="Proteomes" id="UP000778797">
    <property type="component" value="Unassembled WGS sequence"/>
</dbReference>
<dbReference type="EMBL" id="JAFMPT010000034">
    <property type="protein sequence ID" value="MCC1485617.1"/>
    <property type="molecule type" value="Genomic_DNA"/>
</dbReference>
<protein>
    <submittedName>
        <fullName evidence="1">Uncharacterized protein</fullName>
    </submittedName>
</protein>
<evidence type="ECO:0000313" key="1">
    <source>
        <dbReference type="EMBL" id="MCC1485617.1"/>
    </source>
</evidence>
<proteinExistence type="predicted"/>
<accession>A0ABS8ERW6</accession>
<sequence length="70" mass="8308">SLRSWNYMYYVIGIDMLCAIDTWDFSLFAQKEKHVATMPKRNAEFWAKSKCLRIFIKSLNLLDLALDMKN</sequence>
<name>A0ABS8ERW6_9FLAO</name>
<reference evidence="2" key="1">
    <citation type="submission" date="2021-03" db="EMBL/GenBank/DDBJ databases">
        <title>Genome of Cognatishimia sp. F0-27.</title>
        <authorList>
            <person name="Ping X."/>
        </authorList>
    </citation>
    <scope>NUCLEOTIDE SEQUENCE [LARGE SCALE GENOMIC DNA]</scope>
    <source>
        <strain evidence="2">E313</strain>
    </source>
</reference>
<comment type="caution">
    <text evidence="1">The sequence shown here is derived from an EMBL/GenBank/DDBJ whole genome shotgun (WGS) entry which is preliminary data.</text>
</comment>
<feature type="non-terminal residue" evidence="1">
    <location>
        <position position="1"/>
    </location>
</feature>
<evidence type="ECO:0000313" key="2">
    <source>
        <dbReference type="Proteomes" id="UP000778797"/>
    </source>
</evidence>
<keyword evidence="2" id="KW-1185">Reference proteome</keyword>
<gene>
    <name evidence="1" type="ORF">J1C55_13510</name>
</gene>
<reference evidence="2" key="2">
    <citation type="submission" date="2023-07" db="EMBL/GenBank/DDBJ databases">
        <title>Genome of Winogradskyella sp. E313.</title>
        <authorList>
            <person name="Zhou Y."/>
        </authorList>
    </citation>
    <scope>NUCLEOTIDE SEQUENCE [LARGE SCALE GENOMIC DNA]</scope>
    <source>
        <strain evidence="2">E313</strain>
    </source>
</reference>
<organism evidence="1 2">
    <name type="scientific">Winogradskyella immobilis</name>
    <dbReference type="NCBI Taxonomy" id="2816852"/>
    <lineage>
        <taxon>Bacteria</taxon>
        <taxon>Pseudomonadati</taxon>
        <taxon>Bacteroidota</taxon>
        <taxon>Flavobacteriia</taxon>
        <taxon>Flavobacteriales</taxon>
        <taxon>Flavobacteriaceae</taxon>
        <taxon>Winogradskyella</taxon>
    </lineage>
</organism>